<evidence type="ECO:0000256" key="3">
    <source>
        <dbReference type="ARBA" id="ARBA00022737"/>
    </source>
</evidence>
<evidence type="ECO:0000256" key="4">
    <source>
        <dbReference type="ARBA" id="ARBA00022771"/>
    </source>
</evidence>
<evidence type="ECO:0000313" key="10">
    <source>
        <dbReference type="Proteomes" id="UP000079169"/>
    </source>
</evidence>
<dbReference type="InterPro" id="IPR013087">
    <property type="entry name" value="Znf_C2H2_type"/>
</dbReference>
<keyword evidence="6" id="KW-0539">Nucleus</keyword>
<dbReference type="PaxDb" id="121845-A0A1S3D609"/>
<accession>A0A1S3D609</accession>
<evidence type="ECO:0000256" key="8">
    <source>
        <dbReference type="SAM" id="MobiDB-lite"/>
    </source>
</evidence>
<feature type="domain" description="C2H2-type" evidence="9">
    <location>
        <begin position="345"/>
        <end position="372"/>
    </location>
</feature>
<evidence type="ECO:0000256" key="5">
    <source>
        <dbReference type="ARBA" id="ARBA00022833"/>
    </source>
</evidence>
<dbReference type="PANTHER" id="PTHR24394:SF29">
    <property type="entry name" value="MYONEURIN"/>
    <property type="match status" value="1"/>
</dbReference>
<evidence type="ECO:0000256" key="2">
    <source>
        <dbReference type="ARBA" id="ARBA00022723"/>
    </source>
</evidence>
<dbReference type="Proteomes" id="UP000079169">
    <property type="component" value="Unplaced"/>
</dbReference>
<dbReference type="GO" id="GO:0008270">
    <property type="term" value="F:zinc ion binding"/>
    <property type="evidence" value="ECO:0007669"/>
    <property type="project" value="UniProtKB-KW"/>
</dbReference>
<keyword evidence="3" id="KW-0677">Repeat</keyword>
<evidence type="ECO:0000313" key="11">
    <source>
        <dbReference type="RefSeq" id="XP_008474226.1"/>
    </source>
</evidence>
<proteinExistence type="predicted"/>
<dbReference type="FunFam" id="3.30.160.60:FF:000478">
    <property type="entry name" value="Zinc finger protein 133"/>
    <property type="match status" value="1"/>
</dbReference>
<dbReference type="GO" id="GO:0005634">
    <property type="term" value="C:nucleus"/>
    <property type="evidence" value="ECO:0007669"/>
    <property type="project" value="UniProtKB-SubCell"/>
</dbReference>
<dbReference type="PROSITE" id="PS00028">
    <property type="entry name" value="ZINC_FINGER_C2H2_1"/>
    <property type="match status" value="6"/>
</dbReference>
<feature type="domain" description="C2H2-type" evidence="9">
    <location>
        <begin position="405"/>
        <end position="430"/>
    </location>
</feature>
<evidence type="ECO:0000256" key="7">
    <source>
        <dbReference type="PROSITE-ProRule" id="PRU00042"/>
    </source>
</evidence>
<keyword evidence="10" id="KW-1185">Reference proteome</keyword>
<keyword evidence="2" id="KW-0479">Metal-binding</keyword>
<dbReference type="GeneID" id="103511286"/>
<comment type="subcellular location">
    <subcellularLocation>
        <location evidence="1">Nucleus</location>
    </subcellularLocation>
</comment>
<dbReference type="PROSITE" id="PS50157">
    <property type="entry name" value="ZINC_FINGER_C2H2_2"/>
    <property type="match status" value="6"/>
</dbReference>
<dbReference type="Pfam" id="PF13894">
    <property type="entry name" value="zf-C2H2_4"/>
    <property type="match status" value="1"/>
</dbReference>
<name>A0A1S3D609_DIACI</name>
<evidence type="ECO:0000256" key="6">
    <source>
        <dbReference type="ARBA" id="ARBA00023242"/>
    </source>
</evidence>
<dbReference type="SMART" id="SM00355">
    <property type="entry name" value="ZnF_C2H2"/>
    <property type="match status" value="8"/>
</dbReference>
<feature type="region of interest" description="Disordered" evidence="8">
    <location>
        <begin position="1"/>
        <end position="30"/>
    </location>
</feature>
<dbReference type="GO" id="GO:0000981">
    <property type="term" value="F:DNA-binding transcription factor activity, RNA polymerase II-specific"/>
    <property type="evidence" value="ECO:0007669"/>
    <property type="project" value="TreeGrafter"/>
</dbReference>
<dbReference type="RefSeq" id="XP_008474226.1">
    <property type="nucleotide sequence ID" value="XM_008476004.3"/>
</dbReference>
<dbReference type="PANTHER" id="PTHR24394">
    <property type="entry name" value="ZINC FINGER PROTEIN"/>
    <property type="match status" value="1"/>
</dbReference>
<dbReference type="OMA" id="CKTIENG"/>
<feature type="domain" description="C2H2-type" evidence="9">
    <location>
        <begin position="260"/>
        <end position="287"/>
    </location>
</feature>
<evidence type="ECO:0000256" key="1">
    <source>
        <dbReference type="ARBA" id="ARBA00004123"/>
    </source>
</evidence>
<dbReference type="KEGG" id="dci:103511286"/>
<dbReference type="FunFam" id="3.30.160.60:FF:000624">
    <property type="entry name" value="zinc finger protein 697"/>
    <property type="match status" value="1"/>
</dbReference>
<evidence type="ECO:0000259" key="9">
    <source>
        <dbReference type="PROSITE" id="PS50157"/>
    </source>
</evidence>
<dbReference type="AlphaFoldDB" id="A0A1S3D609"/>
<feature type="compositionally biased region" description="Basic and acidic residues" evidence="8">
    <location>
        <begin position="74"/>
        <end position="114"/>
    </location>
</feature>
<organism evidence="10 11">
    <name type="scientific">Diaphorina citri</name>
    <name type="common">Asian citrus psyllid</name>
    <dbReference type="NCBI Taxonomy" id="121845"/>
    <lineage>
        <taxon>Eukaryota</taxon>
        <taxon>Metazoa</taxon>
        <taxon>Ecdysozoa</taxon>
        <taxon>Arthropoda</taxon>
        <taxon>Hexapoda</taxon>
        <taxon>Insecta</taxon>
        <taxon>Pterygota</taxon>
        <taxon>Neoptera</taxon>
        <taxon>Paraneoptera</taxon>
        <taxon>Hemiptera</taxon>
        <taxon>Sternorrhyncha</taxon>
        <taxon>Psylloidea</taxon>
        <taxon>Psyllidae</taxon>
        <taxon>Diaphorininae</taxon>
        <taxon>Diaphorina</taxon>
    </lineage>
</organism>
<dbReference type="STRING" id="121845.A0A1S3D609"/>
<dbReference type="InterPro" id="IPR036236">
    <property type="entry name" value="Znf_C2H2_sf"/>
</dbReference>
<dbReference type="Gene3D" id="3.30.160.60">
    <property type="entry name" value="Classic Zinc Finger"/>
    <property type="match status" value="5"/>
</dbReference>
<feature type="domain" description="C2H2-type" evidence="9">
    <location>
        <begin position="373"/>
        <end position="400"/>
    </location>
</feature>
<keyword evidence="4 7" id="KW-0863">Zinc-finger</keyword>
<dbReference type="Pfam" id="PF00096">
    <property type="entry name" value="zf-C2H2"/>
    <property type="match status" value="4"/>
</dbReference>
<keyword evidence="5" id="KW-0862">Zinc</keyword>
<feature type="domain" description="C2H2-type" evidence="9">
    <location>
        <begin position="288"/>
        <end position="316"/>
    </location>
</feature>
<protein>
    <submittedName>
        <fullName evidence="11">Zinc finger protein 260-like</fullName>
    </submittedName>
</protein>
<gene>
    <name evidence="11" type="primary">LOC103511286</name>
</gene>
<dbReference type="SUPFAM" id="SSF57667">
    <property type="entry name" value="beta-beta-alpha zinc fingers"/>
    <property type="match status" value="3"/>
</dbReference>
<feature type="region of interest" description="Disordered" evidence="8">
    <location>
        <begin position="74"/>
        <end position="123"/>
    </location>
</feature>
<sequence>MLAKRSGKMGIVNVKPTRLDAGQTRSLPQSNKDFKVFQESNSNLDISNKVNKLCETIASIKHVEHERSLKYTDEKSVEYGENEKSEYAEDGRSEYAGDGRSEYAEDGEDGRSEYAEDEESVDRIEDLTENKKKKTYKKRNRDDLGRKTDLYASCKICCKSYDKKYFIRHMSLKHGIDVTSNGKHVVPNNKRYPSKVQCSICGSSFTKKYFKKHVVNMHNISAIDVNKYKVEFPKDKKDEKESKREMIENCKTIENGKVSYNCFQCKLEYSDLHSFRIHLGSHEGEVPVICDKCSKQFRTQEGLKLHIRVIHEGVKNYTCEFCDKRFSCQSNLVSHRRLHTGEKPFVCQHCGKAFGNYTTFSIHLLYHEGNRKYACTLCHKTYLRQGHLTSHMRSHVENKTKVYNFYCDHCRKAFVSKVGLKKHVSRHTTL</sequence>
<reference evidence="11" key="1">
    <citation type="submission" date="2025-08" db="UniProtKB">
        <authorList>
            <consortium name="RefSeq"/>
        </authorList>
    </citation>
    <scope>IDENTIFICATION</scope>
</reference>
<feature type="domain" description="C2H2-type" evidence="9">
    <location>
        <begin position="317"/>
        <end position="344"/>
    </location>
</feature>